<gene>
    <name evidence="1" type="ORF">PVAP13_5KG305007</name>
</gene>
<reference evidence="1" key="1">
    <citation type="submission" date="2020-05" db="EMBL/GenBank/DDBJ databases">
        <title>WGS assembly of Panicum virgatum.</title>
        <authorList>
            <person name="Lovell J.T."/>
            <person name="Jenkins J."/>
            <person name="Shu S."/>
            <person name="Juenger T.E."/>
            <person name="Schmutz J."/>
        </authorList>
    </citation>
    <scope>NUCLEOTIDE SEQUENCE</scope>
    <source>
        <strain evidence="1">AP13</strain>
    </source>
</reference>
<dbReference type="EMBL" id="CM029045">
    <property type="protein sequence ID" value="KAG2597855.1"/>
    <property type="molecule type" value="Genomic_DNA"/>
</dbReference>
<dbReference type="AlphaFoldDB" id="A0A8T0SL66"/>
<accession>A0A8T0SL66</accession>
<name>A0A8T0SL66_PANVG</name>
<evidence type="ECO:0000313" key="1">
    <source>
        <dbReference type="EMBL" id="KAG2597855.1"/>
    </source>
</evidence>
<evidence type="ECO:0000313" key="2">
    <source>
        <dbReference type="Proteomes" id="UP000823388"/>
    </source>
</evidence>
<comment type="caution">
    <text evidence="1">The sequence shown here is derived from an EMBL/GenBank/DDBJ whole genome shotgun (WGS) entry which is preliminary data.</text>
</comment>
<keyword evidence="2" id="KW-1185">Reference proteome</keyword>
<sequence length="105" mass="12206">MEFQFLEDEFEFSEEFKAPISPSSFKLQESYQCLDPFSDSEEKSFLLDPEQSKDFHIKGTATPHEYSRLEHDVENVCSTDTLKATDSISDMEVNDEHKSFILEEP</sequence>
<protein>
    <submittedName>
        <fullName evidence="1">Uncharacterized protein</fullName>
    </submittedName>
</protein>
<organism evidence="1 2">
    <name type="scientific">Panicum virgatum</name>
    <name type="common">Blackwell switchgrass</name>
    <dbReference type="NCBI Taxonomy" id="38727"/>
    <lineage>
        <taxon>Eukaryota</taxon>
        <taxon>Viridiplantae</taxon>
        <taxon>Streptophyta</taxon>
        <taxon>Embryophyta</taxon>
        <taxon>Tracheophyta</taxon>
        <taxon>Spermatophyta</taxon>
        <taxon>Magnoliopsida</taxon>
        <taxon>Liliopsida</taxon>
        <taxon>Poales</taxon>
        <taxon>Poaceae</taxon>
        <taxon>PACMAD clade</taxon>
        <taxon>Panicoideae</taxon>
        <taxon>Panicodae</taxon>
        <taxon>Paniceae</taxon>
        <taxon>Panicinae</taxon>
        <taxon>Panicum</taxon>
        <taxon>Panicum sect. Hiantes</taxon>
    </lineage>
</organism>
<proteinExistence type="predicted"/>
<dbReference type="Proteomes" id="UP000823388">
    <property type="component" value="Chromosome 5K"/>
</dbReference>